<name>K2G0Y0_9BACT</name>
<sequence>MKNSADQNTFAEQNECTFESVAPESGIPATCEKVKEFVVLYAWSNLFESDNHVLVGDEEFYLELLDIKRNNLKWVTFDMDIWSWLKEYPCDRMLLMN</sequence>
<dbReference type="EMBL" id="AMFJ01000417">
    <property type="protein sequence ID" value="EKE27842.1"/>
    <property type="molecule type" value="Genomic_DNA"/>
</dbReference>
<gene>
    <name evidence="1" type="ORF">ACD_3C00143G0004</name>
</gene>
<reference evidence="1" key="1">
    <citation type="journal article" date="2012" name="Science">
        <title>Fermentation, hydrogen, and sulfur metabolism in multiple uncultivated bacterial phyla.</title>
        <authorList>
            <person name="Wrighton K.C."/>
            <person name="Thomas B.C."/>
            <person name="Sharon I."/>
            <person name="Miller C.S."/>
            <person name="Castelle C.J."/>
            <person name="VerBerkmoes N.C."/>
            <person name="Wilkins M.J."/>
            <person name="Hettich R.L."/>
            <person name="Lipton M.S."/>
            <person name="Williams K.H."/>
            <person name="Long P.E."/>
            <person name="Banfield J.F."/>
        </authorList>
    </citation>
    <scope>NUCLEOTIDE SEQUENCE [LARGE SCALE GENOMIC DNA]</scope>
</reference>
<proteinExistence type="predicted"/>
<comment type="caution">
    <text evidence="1">The sequence shown here is derived from an EMBL/GenBank/DDBJ whole genome shotgun (WGS) entry which is preliminary data.</text>
</comment>
<organism evidence="1">
    <name type="scientific">uncultured bacterium</name>
    <name type="common">gcode 4</name>
    <dbReference type="NCBI Taxonomy" id="1234023"/>
    <lineage>
        <taxon>Bacteria</taxon>
        <taxon>environmental samples</taxon>
    </lineage>
</organism>
<protein>
    <submittedName>
        <fullName evidence="1">Uncharacterized protein</fullName>
    </submittedName>
</protein>
<dbReference type="AlphaFoldDB" id="K2G0Y0"/>
<evidence type="ECO:0000313" key="1">
    <source>
        <dbReference type="EMBL" id="EKE27842.1"/>
    </source>
</evidence>
<accession>K2G0Y0</accession>